<dbReference type="KEGG" id="mmab:HQ865_17265"/>
<keyword evidence="9" id="KW-1185">Reference proteome</keyword>
<dbReference type="Pfam" id="PF05359">
    <property type="entry name" value="DUF748"/>
    <property type="match status" value="1"/>
</dbReference>
<evidence type="ECO:0000313" key="9">
    <source>
        <dbReference type="Proteomes" id="UP000505355"/>
    </source>
</evidence>
<dbReference type="Pfam" id="PF04357">
    <property type="entry name" value="TamB"/>
    <property type="match status" value="2"/>
</dbReference>
<dbReference type="GO" id="GO:0009306">
    <property type="term" value="P:protein secretion"/>
    <property type="evidence" value="ECO:0007669"/>
    <property type="project" value="InterPro"/>
</dbReference>
<proteinExistence type="predicted"/>
<dbReference type="EMBL" id="CP054139">
    <property type="protein sequence ID" value="QKJ31441.1"/>
    <property type="molecule type" value="Genomic_DNA"/>
</dbReference>
<dbReference type="InterPro" id="IPR007452">
    <property type="entry name" value="TamB_C"/>
</dbReference>
<dbReference type="GO" id="GO:0005886">
    <property type="term" value="C:plasma membrane"/>
    <property type="evidence" value="ECO:0007669"/>
    <property type="project" value="InterPro"/>
</dbReference>
<dbReference type="InterPro" id="IPR008023">
    <property type="entry name" value="DUF748"/>
</dbReference>
<organism evidence="8 9">
    <name type="scientific">Mucilaginibacter mali</name>
    <dbReference type="NCBI Taxonomy" id="2740462"/>
    <lineage>
        <taxon>Bacteria</taxon>
        <taxon>Pseudomonadati</taxon>
        <taxon>Bacteroidota</taxon>
        <taxon>Sphingobacteriia</taxon>
        <taxon>Sphingobacteriales</taxon>
        <taxon>Sphingobacteriaceae</taxon>
        <taxon>Mucilaginibacter</taxon>
    </lineage>
</organism>
<feature type="transmembrane region" description="Helical" evidence="6">
    <location>
        <begin position="12"/>
        <end position="32"/>
    </location>
</feature>
<feature type="domain" description="Translocation and assembly module TamB C-terminal" evidence="7">
    <location>
        <begin position="1219"/>
        <end position="1660"/>
    </location>
</feature>
<dbReference type="Proteomes" id="UP000505355">
    <property type="component" value="Chromosome"/>
</dbReference>
<name>A0A7D4UMV3_9SPHI</name>
<feature type="compositionally biased region" description="Low complexity" evidence="5">
    <location>
        <begin position="1761"/>
        <end position="1773"/>
    </location>
</feature>
<evidence type="ECO:0000259" key="7">
    <source>
        <dbReference type="Pfam" id="PF04357"/>
    </source>
</evidence>
<comment type="subcellular location">
    <subcellularLocation>
        <location evidence="1">Membrane</location>
        <topology evidence="1">Single-pass membrane protein</topology>
    </subcellularLocation>
</comment>
<gene>
    <name evidence="8" type="ORF">HQ865_17265</name>
</gene>
<evidence type="ECO:0000256" key="1">
    <source>
        <dbReference type="ARBA" id="ARBA00004167"/>
    </source>
</evidence>
<evidence type="ECO:0000256" key="6">
    <source>
        <dbReference type="SAM" id="Phobius"/>
    </source>
</evidence>
<evidence type="ECO:0000256" key="2">
    <source>
        <dbReference type="ARBA" id="ARBA00022692"/>
    </source>
</evidence>
<feature type="domain" description="Translocation and assembly module TamB C-terminal" evidence="7">
    <location>
        <begin position="1025"/>
        <end position="1209"/>
    </location>
</feature>
<evidence type="ECO:0000313" key="8">
    <source>
        <dbReference type="EMBL" id="QKJ31441.1"/>
    </source>
</evidence>
<dbReference type="PANTHER" id="PTHR36985">
    <property type="entry name" value="TRANSLOCATION AND ASSEMBLY MODULE SUBUNIT TAMB"/>
    <property type="match status" value="1"/>
</dbReference>
<protein>
    <submittedName>
        <fullName evidence="8">Translocation/assembly module TamB domain-containing protein</fullName>
    </submittedName>
</protein>
<dbReference type="RefSeq" id="WP_173416101.1">
    <property type="nucleotide sequence ID" value="NZ_CP054139.1"/>
</dbReference>
<dbReference type="PANTHER" id="PTHR36985:SF1">
    <property type="entry name" value="TRANSLOCATION AND ASSEMBLY MODULE SUBUNIT TAMB"/>
    <property type="match status" value="1"/>
</dbReference>
<feature type="compositionally biased region" description="Basic and acidic residues" evidence="5">
    <location>
        <begin position="1690"/>
        <end position="1719"/>
    </location>
</feature>
<keyword evidence="2 6" id="KW-0812">Transmembrane</keyword>
<evidence type="ECO:0000256" key="3">
    <source>
        <dbReference type="ARBA" id="ARBA00022989"/>
    </source>
</evidence>
<feature type="compositionally biased region" description="Basic and acidic residues" evidence="5">
    <location>
        <begin position="1749"/>
        <end position="1760"/>
    </location>
</feature>
<keyword evidence="3 6" id="KW-1133">Transmembrane helix</keyword>
<evidence type="ECO:0000256" key="4">
    <source>
        <dbReference type="ARBA" id="ARBA00023136"/>
    </source>
</evidence>
<reference evidence="8 9" key="1">
    <citation type="submission" date="2020-05" db="EMBL/GenBank/DDBJ databases">
        <title>Mucilaginibacter mali sp. nov.</title>
        <authorList>
            <person name="Kim H.S."/>
            <person name="Lee K.C."/>
            <person name="Suh M.K."/>
            <person name="Kim J.-S."/>
            <person name="Han K.-I."/>
            <person name="Eom M.K."/>
            <person name="Shin Y.K."/>
            <person name="Lee J.-S."/>
        </authorList>
    </citation>
    <scope>NUCLEOTIDE SEQUENCE [LARGE SCALE GENOMIC DNA]</scope>
    <source>
        <strain evidence="8 9">G2-14</strain>
    </source>
</reference>
<feature type="region of interest" description="Disordered" evidence="5">
    <location>
        <begin position="1690"/>
        <end position="1773"/>
    </location>
</feature>
<keyword evidence="4 6" id="KW-0472">Membrane</keyword>
<sequence>MEKFGRIALKTILWIIASVLFLVLLVVILIQVPAVQNFAKNKVVNYVQGKIHTKVQIGHLSLGLPKLIVLENVYFEDQKKDTLIAGENLKVDISLFKLLNNKVEINEINLKGITAKVNRGKDSVFNFDYIIKAFAGEQKKEVKPADTTSTMKFSLDKIILDQIHVAYKDSTTGNDVRFLLGHFDTRIKDFDLDKMKFTIPKINLSGLNARIIQTQVGSSIGQAATIDTAVKPLNMTINLGTIDISKIKLDYRTNEMSTQMDLGKLLVEMDKIDLKNQKVGIKSISLNDTRAALELAKPKTVAKAVAQTVKKLDTIITAPGSNKGWAVNLAKLSLINDNIQFDNNAAKPIARGLDFNHMNIRGLNSEINNFAYNPDTISGKISALTFDEKSGLRIKEFHTAFFYGPKNAYLNDMYLETPNTVLQKQVHIGYPSLDALTKNIGALTINANLDGSKLNLKDVLLLMPDMAKIEPFKSSPNSVFKINGRVMGKVSNLNIPNLEVTGLGHTHIKASAVIKGLPDVNKVYADLNIKDFTTTRTDIARLVPPGTIPTSVSIPDNMNLKGTFKGGMTNFSTKLNLRSSLGAADLNATYNGARKGRESYVADVKMNNLNVGVLTKQPQMVGLVTATAHVKGTGIDPKNLSLQFSGDVASAYVKGYTYKNLVMKGTATNGSYVVNARMKDPNINFNVDLAANLNKKYPSVKGTVMVDSIDLQKLGFVKDPLRFHGKLVADVPTADPDYLNGKILLTDMLLVNKGERINLDTVSLVSTATPDSSTLLLKLPMLTAHMSGKYKLTQVGPALQDVINKYYDTNMAGGATAAARAKIDSTNRVKLKNNKPLKPAYSPQQFTFDLHVIKTPLLTKFVPDLKQLNPVNISGKFDSNTGELLVNGSMPKVVYGTNTVTNGKLNINTSNNALNYALTVDEVKVGTSLDLLYPSITGNAQNNKLNVSVQVRDAKKKERYRLAGVFTAMPNEYQFSFLQNGLMFDYTPWTVNPNNALQFGGQGILAREFSISNSNQVLSLNSSSTEYNSPINVNFSNFRIETLTKIAQQDSLLVGGVINGNAQISNFQKSPQFVADMNIGNFNFKGDTVGNIAIKVNNQTENAYAADVNITGKGNQVTLKGLYYTAPESRLDMDLNIVTLKMKSIEGFSFGAIRRASGDITGQLKITGSPSEPQVRGDVNFNQVGFNVSMLNSYFRMQKETITFNNDGIRFNDFTLIDSVGNKAVVTGTVYTKTFTDFRFGLDINTDNFRVINSTQSDNHLYYGKLYLDSRIKIRGDMNKPVVDATLTVNDKTDMTIVLPTNDPAIEDRKGVVYFANANAPKMDSIMLAKKLDSLKKSDVTGMDVSATINVDKNANFNIVIDERNGDVVHIKGDAQLNAGIDPSGKINLTGTYTVNEGSYTLSYATVNRKFDFKKGSTITWTGDPTTADIDLTAVYIAKVPPIDLVEQGLTGDETQRTMYKQKLPFNVNLMLKGQLMAPVITFDITLPEDNYMISNDVINTVNNRLAQVRQDPNELNKQVLGVLVLGHFIGDNPLASQGPGTSINGTIRNSVSSLLSDQLNKLASDLIGGVALSFDLESGADYSTGTAQNRTDLNVGLSKQFLNDRLTVTVGNNFNLEGNNQPGQKATNIAGNVSVGYKLSKDGRYALRAYRKDEYVVIQGEVIETGVAFTLTVDYNRFSQIFRKRTQEEKQLKKEVKEQDKVDKAVDKARQDSTDKKAQQQQDQQKQQQEQQKNNPPDELNNDEGELKEDSIIMNKQDDVFQQDQFLQTTTM</sequence>
<evidence type="ECO:0000256" key="5">
    <source>
        <dbReference type="SAM" id="MobiDB-lite"/>
    </source>
</evidence>
<accession>A0A7D4UMV3</accession>
<feature type="compositionally biased region" description="Low complexity" evidence="5">
    <location>
        <begin position="1720"/>
        <end position="1740"/>
    </location>
</feature>